<proteinExistence type="predicted"/>
<name>A0A2A3YQ10_BREAU</name>
<keyword evidence="1" id="KW-0472">Membrane</keyword>
<sequence>MAVFVLFCIPTVVYLAVQSRGEDRSFRSAMTRSGVSWGSASAYGWATLLLLPLVLSGWLAIVLVPADVLELPGVSIAQLTSIGAAVGVILRAVGEEVFFRGLVSGVLFRRLGFGWGNLIQTLIFLVPHLGLLLVDTRLWPLIPVQFVAGWLLGWLRHKADSFVPGAAVHTIANVAAGLLAA</sequence>
<dbReference type="GO" id="GO:0080120">
    <property type="term" value="P:CAAX-box protein maturation"/>
    <property type="evidence" value="ECO:0007669"/>
    <property type="project" value="UniProtKB-ARBA"/>
</dbReference>
<protein>
    <submittedName>
        <fullName evidence="3">CPBP family intramembrane metalloprotease</fullName>
    </submittedName>
</protein>
<keyword evidence="3" id="KW-0645">Protease</keyword>
<evidence type="ECO:0000259" key="2">
    <source>
        <dbReference type="Pfam" id="PF02517"/>
    </source>
</evidence>
<evidence type="ECO:0000313" key="4">
    <source>
        <dbReference type="Proteomes" id="UP000218620"/>
    </source>
</evidence>
<keyword evidence="1" id="KW-1133">Transmembrane helix</keyword>
<evidence type="ECO:0000313" key="3">
    <source>
        <dbReference type="EMBL" id="PCC41446.1"/>
    </source>
</evidence>
<feature type="domain" description="CAAX prenyl protease 2/Lysostaphin resistance protein A-like" evidence="2">
    <location>
        <begin position="83"/>
        <end position="174"/>
    </location>
</feature>
<keyword evidence="3" id="KW-0482">Metalloprotease</keyword>
<dbReference type="Proteomes" id="UP000218620">
    <property type="component" value="Unassembled WGS sequence"/>
</dbReference>
<feature type="transmembrane region" description="Helical" evidence="1">
    <location>
        <begin position="42"/>
        <end position="64"/>
    </location>
</feature>
<dbReference type="GO" id="GO:0006508">
    <property type="term" value="P:proteolysis"/>
    <property type="evidence" value="ECO:0007669"/>
    <property type="project" value="UniProtKB-KW"/>
</dbReference>
<dbReference type="AlphaFoldDB" id="A0A2A3YQ10"/>
<dbReference type="GO" id="GO:0008237">
    <property type="term" value="F:metallopeptidase activity"/>
    <property type="evidence" value="ECO:0007669"/>
    <property type="project" value="UniProtKB-KW"/>
</dbReference>
<gene>
    <name evidence="3" type="ORF">CIK65_17690</name>
</gene>
<dbReference type="GO" id="GO:0004175">
    <property type="term" value="F:endopeptidase activity"/>
    <property type="evidence" value="ECO:0007669"/>
    <property type="project" value="UniProtKB-ARBA"/>
</dbReference>
<reference evidence="3 4" key="1">
    <citation type="journal article" date="2017" name="Elife">
        <title>Extensive horizontal gene transfer in cheese-associated bacteria.</title>
        <authorList>
            <person name="Bonham K.S."/>
            <person name="Wolfe B.E."/>
            <person name="Dutton R.J."/>
        </authorList>
    </citation>
    <scope>NUCLEOTIDE SEQUENCE [LARGE SCALE GENOMIC DNA]</scope>
    <source>
        <strain evidence="3 4">962_8</strain>
    </source>
</reference>
<dbReference type="Pfam" id="PF02517">
    <property type="entry name" value="Rce1-like"/>
    <property type="match status" value="1"/>
</dbReference>
<feature type="transmembrane region" description="Helical" evidence="1">
    <location>
        <begin position="76"/>
        <end position="93"/>
    </location>
</feature>
<organism evidence="3 4">
    <name type="scientific">Brevibacterium aurantiacum</name>
    <dbReference type="NCBI Taxonomy" id="273384"/>
    <lineage>
        <taxon>Bacteria</taxon>
        <taxon>Bacillati</taxon>
        <taxon>Actinomycetota</taxon>
        <taxon>Actinomycetes</taxon>
        <taxon>Micrococcales</taxon>
        <taxon>Brevibacteriaceae</taxon>
        <taxon>Brevibacterium</taxon>
    </lineage>
</organism>
<keyword evidence="1" id="KW-0812">Transmembrane</keyword>
<keyword evidence="3" id="KW-0378">Hydrolase</keyword>
<dbReference type="InterPro" id="IPR003675">
    <property type="entry name" value="Rce1/LyrA-like_dom"/>
</dbReference>
<dbReference type="RefSeq" id="WP_096179074.1">
    <property type="nucleotide sequence ID" value="NZ_NRGQ01000035.1"/>
</dbReference>
<comment type="caution">
    <text evidence="3">The sequence shown here is derived from an EMBL/GenBank/DDBJ whole genome shotgun (WGS) entry which is preliminary data.</text>
</comment>
<feature type="transmembrane region" description="Helical" evidence="1">
    <location>
        <begin position="113"/>
        <end position="131"/>
    </location>
</feature>
<evidence type="ECO:0000256" key="1">
    <source>
        <dbReference type="SAM" id="Phobius"/>
    </source>
</evidence>
<accession>A0A2A3YQ10</accession>
<feature type="transmembrane region" description="Helical" evidence="1">
    <location>
        <begin position="138"/>
        <end position="155"/>
    </location>
</feature>
<dbReference type="EMBL" id="NRGQ01000035">
    <property type="protein sequence ID" value="PCC41446.1"/>
    <property type="molecule type" value="Genomic_DNA"/>
</dbReference>